<accession>A0A1Z5KNQ7</accession>
<feature type="transmembrane region" description="Helical" evidence="9">
    <location>
        <begin position="276"/>
        <end position="297"/>
    </location>
</feature>
<evidence type="ECO:0000256" key="2">
    <source>
        <dbReference type="ARBA" id="ARBA00006595"/>
    </source>
</evidence>
<feature type="region of interest" description="Disordered" evidence="8">
    <location>
        <begin position="215"/>
        <end position="258"/>
    </location>
</feature>
<comment type="similarity">
    <text evidence="2">Belongs to the SLC43A transporter (TC 2.A.1.44) family.</text>
</comment>
<proteinExistence type="inferred from homology"/>
<evidence type="ECO:0000256" key="4">
    <source>
        <dbReference type="ARBA" id="ARBA00022692"/>
    </source>
</evidence>
<evidence type="ECO:0000256" key="7">
    <source>
        <dbReference type="ARBA" id="ARBA00023136"/>
    </source>
</evidence>
<dbReference type="InParanoid" id="A0A1Z5KNQ7"/>
<evidence type="ECO:0000313" key="10">
    <source>
        <dbReference type="EMBL" id="GAX27970.1"/>
    </source>
</evidence>
<evidence type="ECO:0000313" key="11">
    <source>
        <dbReference type="Proteomes" id="UP000198406"/>
    </source>
</evidence>
<evidence type="ECO:0008006" key="12">
    <source>
        <dbReference type="Google" id="ProtNLM"/>
    </source>
</evidence>
<organism evidence="10 11">
    <name type="scientific">Fistulifera solaris</name>
    <name type="common">Oleaginous diatom</name>
    <dbReference type="NCBI Taxonomy" id="1519565"/>
    <lineage>
        <taxon>Eukaryota</taxon>
        <taxon>Sar</taxon>
        <taxon>Stramenopiles</taxon>
        <taxon>Ochrophyta</taxon>
        <taxon>Bacillariophyta</taxon>
        <taxon>Bacillariophyceae</taxon>
        <taxon>Bacillariophycidae</taxon>
        <taxon>Naviculales</taxon>
        <taxon>Naviculaceae</taxon>
        <taxon>Fistulifera</taxon>
    </lineage>
</organism>
<comment type="caution">
    <text evidence="10">The sequence shown here is derived from an EMBL/GenBank/DDBJ whole genome shotgun (WGS) entry which is preliminary data.</text>
</comment>
<dbReference type="Gene3D" id="1.20.1250.20">
    <property type="entry name" value="MFS general substrate transporter like domains"/>
    <property type="match status" value="1"/>
</dbReference>
<protein>
    <recommendedName>
        <fullName evidence="12">Major facilitator superfamily (MFS) profile domain-containing protein</fullName>
    </recommendedName>
</protein>
<feature type="transmembrane region" description="Helical" evidence="9">
    <location>
        <begin position="87"/>
        <end position="107"/>
    </location>
</feature>
<dbReference type="SUPFAM" id="SSF103473">
    <property type="entry name" value="MFS general substrate transporter"/>
    <property type="match status" value="1"/>
</dbReference>
<dbReference type="EMBL" id="BDSP01000262">
    <property type="protein sequence ID" value="GAX27970.1"/>
    <property type="molecule type" value="Genomic_DNA"/>
</dbReference>
<keyword evidence="7 9" id="KW-0472">Membrane</keyword>
<dbReference type="GO" id="GO:0022857">
    <property type="term" value="F:transmembrane transporter activity"/>
    <property type="evidence" value="ECO:0007669"/>
    <property type="project" value="InterPro"/>
</dbReference>
<keyword evidence="11" id="KW-1185">Reference proteome</keyword>
<evidence type="ECO:0000256" key="1">
    <source>
        <dbReference type="ARBA" id="ARBA00004141"/>
    </source>
</evidence>
<dbReference type="OrthoDB" id="330047at2759"/>
<keyword evidence="5" id="KW-0029">Amino-acid transport</keyword>
<sequence length="477" mass="53161">MKKDEFHRRGLLALSVVSTFFFVGAIFGWGPMQLLLEEAGIFGCSPVDSRSPEECQTQQTTKLIQVNFVASATQVTAPVWGFVLDQYGPFPTFALLVVFILSGILLLMMTLEFDLSDHLVYVGFILLALGSWCGGLLMVPAGMYFQGNLRNRVIIVLNALFDSSAMTYWILWSLSEYAGLTLQQVLSVYLGIAILLFVPGLYFWYVAVPEEETEEENASLPTDETEMSRQRQGIDDGNTQHTTMIRPKPPSATTTTTDSAEPDYVLVALRSPTQQLMAYPTLLLIIFFGIQVGINLWTLTTTRDFLAHLGDDALDNRYLSIFTLLTPVSLVGTPAVDWALRKFGYPGAFQFINLLSLGSLIIRVSSTNLNVQILGFVLFSFYRSFFFGVTFSYLPTLLSADMVGRMSGLLYMISGIASFLNIPMARFAIQKHDGDFFITNMIYTALIAPCVVAAWGMGRADRMEQRWKQPKVKSESS</sequence>
<dbReference type="InterPro" id="IPR011701">
    <property type="entry name" value="MFS"/>
</dbReference>
<evidence type="ECO:0000256" key="8">
    <source>
        <dbReference type="SAM" id="MobiDB-lite"/>
    </source>
</evidence>
<dbReference type="AlphaFoldDB" id="A0A1Z5KNQ7"/>
<keyword evidence="6 9" id="KW-1133">Transmembrane helix</keyword>
<reference evidence="10 11" key="1">
    <citation type="journal article" date="2015" name="Plant Cell">
        <title>Oil accumulation by the oleaginous diatom Fistulifera solaris as revealed by the genome and transcriptome.</title>
        <authorList>
            <person name="Tanaka T."/>
            <person name="Maeda Y."/>
            <person name="Veluchamy A."/>
            <person name="Tanaka M."/>
            <person name="Abida H."/>
            <person name="Marechal E."/>
            <person name="Bowler C."/>
            <person name="Muto M."/>
            <person name="Sunaga Y."/>
            <person name="Tanaka M."/>
            <person name="Yoshino T."/>
            <person name="Taniguchi T."/>
            <person name="Fukuda Y."/>
            <person name="Nemoto M."/>
            <person name="Matsumoto M."/>
            <person name="Wong P.S."/>
            <person name="Aburatani S."/>
            <person name="Fujibuchi W."/>
        </authorList>
    </citation>
    <scope>NUCLEOTIDE SEQUENCE [LARGE SCALE GENOMIC DNA]</scope>
    <source>
        <strain evidence="10 11">JPCC DA0580</strain>
    </source>
</reference>
<dbReference type="PANTHER" id="PTHR20772">
    <property type="entry name" value="PROTEIN FMP42"/>
    <property type="match status" value="1"/>
</dbReference>
<gene>
    <name evidence="10" type="ORF">FisN_32Lh012</name>
</gene>
<keyword evidence="4 9" id="KW-0812">Transmembrane</keyword>
<evidence type="ECO:0000256" key="3">
    <source>
        <dbReference type="ARBA" id="ARBA00022448"/>
    </source>
</evidence>
<feature type="transmembrane region" description="Helical" evidence="9">
    <location>
        <begin position="348"/>
        <end position="366"/>
    </location>
</feature>
<dbReference type="PANTHER" id="PTHR20772:SF2">
    <property type="entry name" value="PROTEIN FMP42"/>
    <property type="match status" value="1"/>
</dbReference>
<name>A0A1Z5KNQ7_FISSO</name>
<feature type="transmembrane region" description="Helical" evidence="9">
    <location>
        <begin position="436"/>
        <end position="457"/>
    </location>
</feature>
<feature type="transmembrane region" description="Helical" evidence="9">
    <location>
        <begin position="409"/>
        <end position="429"/>
    </location>
</feature>
<feature type="transmembrane region" description="Helical" evidence="9">
    <location>
        <begin position="186"/>
        <end position="205"/>
    </location>
</feature>
<evidence type="ECO:0000256" key="5">
    <source>
        <dbReference type="ARBA" id="ARBA00022970"/>
    </source>
</evidence>
<dbReference type="GO" id="GO:0016020">
    <property type="term" value="C:membrane"/>
    <property type="evidence" value="ECO:0007669"/>
    <property type="project" value="UniProtKB-SubCell"/>
</dbReference>
<evidence type="ECO:0000256" key="9">
    <source>
        <dbReference type="SAM" id="Phobius"/>
    </source>
</evidence>
<feature type="transmembrane region" description="Helical" evidence="9">
    <location>
        <begin position="373"/>
        <end position="394"/>
    </location>
</feature>
<evidence type="ECO:0000256" key="6">
    <source>
        <dbReference type="ARBA" id="ARBA00022989"/>
    </source>
</evidence>
<feature type="transmembrane region" description="Helical" evidence="9">
    <location>
        <begin position="318"/>
        <end position="336"/>
    </location>
</feature>
<feature type="transmembrane region" description="Helical" evidence="9">
    <location>
        <begin position="153"/>
        <end position="174"/>
    </location>
</feature>
<comment type="subcellular location">
    <subcellularLocation>
        <location evidence="1">Membrane</location>
        <topology evidence="1">Multi-pass membrane protein</topology>
    </subcellularLocation>
</comment>
<feature type="transmembrane region" description="Helical" evidence="9">
    <location>
        <begin position="119"/>
        <end position="141"/>
    </location>
</feature>
<dbReference type="InterPro" id="IPR052599">
    <property type="entry name" value="SLC43A_AATransporter"/>
</dbReference>
<keyword evidence="3" id="KW-0813">Transport</keyword>
<dbReference type="Pfam" id="PF07690">
    <property type="entry name" value="MFS_1"/>
    <property type="match status" value="1"/>
</dbReference>
<dbReference type="InterPro" id="IPR036259">
    <property type="entry name" value="MFS_trans_sf"/>
</dbReference>
<dbReference type="GO" id="GO:0006865">
    <property type="term" value="P:amino acid transport"/>
    <property type="evidence" value="ECO:0007669"/>
    <property type="project" value="UniProtKB-KW"/>
</dbReference>
<dbReference type="Proteomes" id="UP000198406">
    <property type="component" value="Unassembled WGS sequence"/>
</dbReference>
<feature type="transmembrane region" description="Helical" evidence="9">
    <location>
        <begin position="12"/>
        <end position="30"/>
    </location>
</feature>